<feature type="chain" id="PRO_5046213919" evidence="5">
    <location>
        <begin position="20"/>
        <end position="455"/>
    </location>
</feature>
<feature type="domain" description="EGF-like" evidence="7">
    <location>
        <begin position="350"/>
        <end position="388"/>
    </location>
</feature>
<evidence type="ECO:0000256" key="5">
    <source>
        <dbReference type="SAM" id="SignalP"/>
    </source>
</evidence>
<dbReference type="SUPFAM" id="SSF49854">
    <property type="entry name" value="Spermadhesin, CUB domain"/>
    <property type="match status" value="1"/>
</dbReference>
<dbReference type="Pfam" id="PF00431">
    <property type="entry name" value="CUB"/>
    <property type="match status" value="1"/>
</dbReference>
<keyword evidence="3 4" id="KW-1015">Disulfide bond</keyword>
<feature type="disulfide bond" evidence="4">
    <location>
        <begin position="267"/>
        <end position="276"/>
    </location>
</feature>
<dbReference type="CDD" id="cd00041">
    <property type="entry name" value="CUB"/>
    <property type="match status" value="1"/>
</dbReference>
<gene>
    <name evidence="9" type="primary">LOC102807712</name>
</gene>
<evidence type="ECO:0000256" key="1">
    <source>
        <dbReference type="ARBA" id="ARBA00022536"/>
    </source>
</evidence>
<evidence type="ECO:0000256" key="2">
    <source>
        <dbReference type="ARBA" id="ARBA00022737"/>
    </source>
</evidence>
<keyword evidence="2" id="KW-0677">Repeat</keyword>
<dbReference type="SMART" id="SM00181">
    <property type="entry name" value="EGF"/>
    <property type="match status" value="6"/>
</dbReference>
<feature type="domain" description="EGF-like" evidence="7">
    <location>
        <begin position="238"/>
        <end position="277"/>
    </location>
</feature>
<feature type="disulfide bond" evidence="4">
    <location>
        <begin position="226"/>
        <end position="235"/>
    </location>
</feature>
<keyword evidence="8" id="KW-1185">Reference proteome</keyword>
<dbReference type="GeneID" id="102807712"/>
<feature type="domain" description="EGF-like" evidence="7">
    <location>
        <begin position="390"/>
        <end position="427"/>
    </location>
</feature>
<dbReference type="Gene3D" id="2.60.120.290">
    <property type="entry name" value="Spermadhesin, CUB domain"/>
    <property type="match status" value="1"/>
</dbReference>
<feature type="disulfide bond" evidence="4">
    <location>
        <begin position="378"/>
        <end position="387"/>
    </location>
</feature>
<dbReference type="PANTHER" id="PTHR12916">
    <property type="entry name" value="CYTOCHROME C OXIDASE POLYPEPTIDE VIC-2"/>
    <property type="match status" value="1"/>
</dbReference>
<name>A0ABM0M0F2_SACKO</name>
<comment type="caution">
    <text evidence="4">Lacks conserved residue(s) required for the propagation of feature annotation.</text>
</comment>
<dbReference type="PROSITE" id="PS50026">
    <property type="entry name" value="EGF_3"/>
    <property type="match status" value="4"/>
</dbReference>
<dbReference type="PROSITE" id="PS01180">
    <property type="entry name" value="CUB"/>
    <property type="match status" value="1"/>
</dbReference>
<dbReference type="SUPFAM" id="SSF57196">
    <property type="entry name" value="EGF/Laminin"/>
    <property type="match status" value="3"/>
</dbReference>
<dbReference type="Proteomes" id="UP000694865">
    <property type="component" value="Unplaced"/>
</dbReference>
<sequence>MKTVLVFGLVLLAAVVTVAQDACDDEPCGDLGPCYERPTVPETEGSAIPPYVCECPGDEYLMGETCQGQAYANNAKETCFGIECSSGYFTSPNYPNNYFQRHRTLYLLYIPGCTSIKFWFSTDIFEIEVQKDELYIGPGLTHNQPLMFENMTDPLQYVYEGFEAPSPITIPGDAVYILWLTDKTIEHRGWRLNWEMTGFDPCLMLPCRNGGTCTVMPNGVDYECACMPCWEGPTCQIAYDMCSDQNPCLNNAVCQMLPECLNVECNCVGCYSGVLCETFEDQCVNPNPCFNAGTCTRVADSCSEYTCQSVDLCQVNDPCGFNGVCIMEDNCLSVSCQCSDCWVGQYCDVRINQCDGAPCQNGGTCIAMGGCQMFSCICTSCYTGTNCEIHLDPCSTNPCINGGTCMATSCNTYQCSCLGCYTGTNCQECEFKAVNRPSIVTKSLHVSLRMLQREW</sequence>
<feature type="disulfide bond" evidence="4">
    <location>
        <begin position="417"/>
        <end position="426"/>
    </location>
</feature>
<dbReference type="InterPro" id="IPR035914">
    <property type="entry name" value="Sperma_CUB_dom_sf"/>
</dbReference>
<reference evidence="9" key="1">
    <citation type="submission" date="2025-08" db="UniProtKB">
        <authorList>
            <consortium name="RefSeq"/>
        </authorList>
    </citation>
    <scope>IDENTIFICATION</scope>
    <source>
        <tissue evidence="9">Testes</tissue>
    </source>
</reference>
<evidence type="ECO:0000259" key="6">
    <source>
        <dbReference type="PROSITE" id="PS01180"/>
    </source>
</evidence>
<feature type="disulfide bond" evidence="4">
    <location>
        <begin position="207"/>
        <end position="224"/>
    </location>
</feature>
<protein>
    <submittedName>
        <fullName evidence="9">Fibropellin-1-like</fullName>
    </submittedName>
</protein>
<dbReference type="SMART" id="SM00042">
    <property type="entry name" value="CUB"/>
    <property type="match status" value="1"/>
</dbReference>
<dbReference type="InterPro" id="IPR000742">
    <property type="entry name" value="EGF"/>
</dbReference>
<dbReference type="PROSITE" id="PS00022">
    <property type="entry name" value="EGF_1"/>
    <property type="match status" value="5"/>
</dbReference>
<organism evidence="8 9">
    <name type="scientific">Saccoglossus kowalevskii</name>
    <name type="common">Acorn worm</name>
    <dbReference type="NCBI Taxonomy" id="10224"/>
    <lineage>
        <taxon>Eukaryota</taxon>
        <taxon>Metazoa</taxon>
        <taxon>Hemichordata</taxon>
        <taxon>Enteropneusta</taxon>
        <taxon>Harrimaniidae</taxon>
        <taxon>Saccoglossus</taxon>
    </lineage>
</organism>
<evidence type="ECO:0000259" key="7">
    <source>
        <dbReference type="PROSITE" id="PS50026"/>
    </source>
</evidence>
<feature type="disulfide bond" evidence="4">
    <location>
        <begin position="359"/>
        <end position="376"/>
    </location>
</feature>
<feature type="domain" description="EGF-like" evidence="7">
    <location>
        <begin position="198"/>
        <end position="236"/>
    </location>
</feature>
<proteinExistence type="predicted"/>
<keyword evidence="5" id="KW-0732">Signal</keyword>
<feature type="disulfide bond" evidence="4">
    <location>
        <begin position="248"/>
        <end position="265"/>
    </location>
</feature>
<dbReference type="PANTHER" id="PTHR12916:SF9">
    <property type="entry name" value="NEUROGENIC LOCUS NOTCH HOMOLOG PROTEIN 1-RELATED"/>
    <property type="match status" value="1"/>
</dbReference>
<evidence type="ECO:0000313" key="9">
    <source>
        <dbReference type="RefSeq" id="XP_006813493.1"/>
    </source>
</evidence>
<feature type="signal peptide" evidence="5">
    <location>
        <begin position="1"/>
        <end position="19"/>
    </location>
</feature>
<dbReference type="InterPro" id="IPR000859">
    <property type="entry name" value="CUB_dom"/>
</dbReference>
<dbReference type="Gene3D" id="2.10.25.10">
    <property type="entry name" value="Laminin"/>
    <property type="match status" value="4"/>
</dbReference>
<evidence type="ECO:0000313" key="8">
    <source>
        <dbReference type="Proteomes" id="UP000694865"/>
    </source>
</evidence>
<accession>A0ABM0M0F2</accession>
<evidence type="ECO:0000256" key="4">
    <source>
        <dbReference type="PROSITE-ProRule" id="PRU00076"/>
    </source>
</evidence>
<evidence type="ECO:0000256" key="3">
    <source>
        <dbReference type="ARBA" id="ARBA00023157"/>
    </source>
</evidence>
<dbReference type="RefSeq" id="XP_006813493.1">
    <property type="nucleotide sequence ID" value="XM_006813430.1"/>
</dbReference>
<feature type="domain" description="CUB" evidence="6">
    <location>
        <begin position="66"/>
        <end position="197"/>
    </location>
</feature>
<keyword evidence="1 4" id="KW-0245">EGF-like domain</keyword>